<dbReference type="EMBL" id="DRGY01000053">
    <property type="protein sequence ID" value="HEA52041.1"/>
    <property type="molecule type" value="Genomic_DNA"/>
</dbReference>
<organism evidence="10">
    <name type="scientific">Marinobacter antarcticus</name>
    <dbReference type="NCBI Taxonomy" id="564117"/>
    <lineage>
        <taxon>Bacteria</taxon>
        <taxon>Pseudomonadati</taxon>
        <taxon>Pseudomonadota</taxon>
        <taxon>Gammaproteobacteria</taxon>
        <taxon>Pseudomonadales</taxon>
        <taxon>Marinobacteraceae</taxon>
        <taxon>Marinobacter</taxon>
    </lineage>
</organism>
<keyword evidence="4 8" id="KW-0227">DNA damage</keyword>
<dbReference type="Gene3D" id="1.20.1440.120">
    <property type="entry name" value="Recombination protein O, C-terminal domain"/>
    <property type="match status" value="1"/>
</dbReference>
<dbReference type="Gene3D" id="2.40.50.140">
    <property type="entry name" value="Nucleic acid-binding proteins"/>
    <property type="match status" value="1"/>
</dbReference>
<dbReference type="NCBIfam" id="TIGR00613">
    <property type="entry name" value="reco"/>
    <property type="match status" value="1"/>
</dbReference>
<comment type="similarity">
    <text evidence="2 8">Belongs to the RecO family.</text>
</comment>
<evidence type="ECO:0000256" key="3">
    <source>
        <dbReference type="ARBA" id="ARBA00021310"/>
    </source>
</evidence>
<feature type="domain" description="DNA replication/recombination mediator RecO N-terminal" evidence="9">
    <location>
        <begin position="8"/>
        <end position="79"/>
    </location>
</feature>
<dbReference type="AlphaFoldDB" id="A0A831R4W4"/>
<dbReference type="GO" id="GO:0006310">
    <property type="term" value="P:DNA recombination"/>
    <property type="evidence" value="ECO:0007669"/>
    <property type="project" value="UniProtKB-UniRule"/>
</dbReference>
<gene>
    <name evidence="8 10" type="primary">recO</name>
    <name evidence="10" type="ORF">ENI00_06895</name>
</gene>
<dbReference type="InterPro" id="IPR022572">
    <property type="entry name" value="DNA_rep/recomb_RecO_N"/>
</dbReference>
<evidence type="ECO:0000256" key="6">
    <source>
        <dbReference type="ARBA" id="ARBA00023204"/>
    </source>
</evidence>
<dbReference type="InterPro" id="IPR037278">
    <property type="entry name" value="ARFGAP/RecO"/>
</dbReference>
<dbReference type="Proteomes" id="UP000885748">
    <property type="component" value="Unassembled WGS sequence"/>
</dbReference>
<dbReference type="InterPro" id="IPR003717">
    <property type="entry name" value="RecO"/>
</dbReference>
<evidence type="ECO:0000313" key="10">
    <source>
        <dbReference type="EMBL" id="HEA52041.1"/>
    </source>
</evidence>
<reference evidence="10" key="1">
    <citation type="journal article" date="2020" name="mSystems">
        <title>Genome- and Community-Level Interaction Insights into Carbon Utilization and Element Cycling Functions of Hydrothermarchaeota in Hydrothermal Sediment.</title>
        <authorList>
            <person name="Zhou Z."/>
            <person name="Liu Y."/>
            <person name="Xu W."/>
            <person name="Pan J."/>
            <person name="Luo Z.H."/>
            <person name="Li M."/>
        </authorList>
    </citation>
    <scope>NUCLEOTIDE SEQUENCE [LARGE SCALE GENOMIC DNA]</scope>
    <source>
        <strain evidence="10">HyVt-357</strain>
    </source>
</reference>
<accession>A0A831R4W4</accession>
<dbReference type="InterPro" id="IPR012340">
    <property type="entry name" value="NA-bd_OB-fold"/>
</dbReference>
<dbReference type="PANTHER" id="PTHR33991">
    <property type="entry name" value="DNA REPAIR PROTEIN RECO"/>
    <property type="match status" value="1"/>
</dbReference>
<evidence type="ECO:0000256" key="1">
    <source>
        <dbReference type="ARBA" id="ARBA00003065"/>
    </source>
</evidence>
<keyword evidence="5 8" id="KW-0233">DNA recombination</keyword>
<dbReference type="RefSeq" id="WP_304100728.1">
    <property type="nucleotide sequence ID" value="NZ_DRGY01000053.1"/>
</dbReference>
<protein>
    <recommendedName>
        <fullName evidence="3 8">DNA repair protein RecO</fullName>
    </recommendedName>
    <alternativeName>
        <fullName evidence="7 8">Recombination protein O</fullName>
    </alternativeName>
</protein>
<dbReference type="InterPro" id="IPR042242">
    <property type="entry name" value="RecO_C"/>
</dbReference>
<proteinExistence type="inferred from homology"/>
<evidence type="ECO:0000256" key="4">
    <source>
        <dbReference type="ARBA" id="ARBA00022763"/>
    </source>
</evidence>
<evidence type="ECO:0000256" key="2">
    <source>
        <dbReference type="ARBA" id="ARBA00007452"/>
    </source>
</evidence>
<evidence type="ECO:0000256" key="8">
    <source>
        <dbReference type="HAMAP-Rule" id="MF_00201"/>
    </source>
</evidence>
<comment type="function">
    <text evidence="1 8">Involved in DNA repair and RecF pathway recombination.</text>
</comment>
<dbReference type="GO" id="GO:0043590">
    <property type="term" value="C:bacterial nucleoid"/>
    <property type="evidence" value="ECO:0007669"/>
    <property type="project" value="TreeGrafter"/>
</dbReference>
<dbReference type="Pfam" id="PF11967">
    <property type="entry name" value="RecO_N"/>
    <property type="match status" value="1"/>
</dbReference>
<dbReference type="PANTHER" id="PTHR33991:SF1">
    <property type="entry name" value="DNA REPAIR PROTEIN RECO"/>
    <property type="match status" value="1"/>
</dbReference>
<sequence length="239" mass="26493">MTRGAQQQEPAYVIHRRPWRETSLMVDLFTLNHGRMSAVARGANGSKSSLKAQLQPFQPLLLDWVGRGDLKTLTQVDVRDGPALRRTLSLYSGLYLNELLQRILPQADPHQTLFAAYIEALALLADTLDVEPVLRKFEQAFAAALGYDFAWDLATDTRETVSAAHTYCYDPEQGIVAAVSAGVRLQNLPGEALLALAGGDYDATASRRISKRVMRVLTDYLLQGRPLNSRSLFSHPRGE</sequence>
<dbReference type="HAMAP" id="MF_00201">
    <property type="entry name" value="RecO"/>
    <property type="match status" value="1"/>
</dbReference>
<dbReference type="GO" id="GO:0006302">
    <property type="term" value="P:double-strand break repair"/>
    <property type="evidence" value="ECO:0007669"/>
    <property type="project" value="TreeGrafter"/>
</dbReference>
<dbReference type="Pfam" id="PF02565">
    <property type="entry name" value="RecO_C"/>
    <property type="match status" value="1"/>
</dbReference>
<evidence type="ECO:0000259" key="9">
    <source>
        <dbReference type="Pfam" id="PF11967"/>
    </source>
</evidence>
<evidence type="ECO:0000256" key="5">
    <source>
        <dbReference type="ARBA" id="ARBA00023172"/>
    </source>
</evidence>
<keyword evidence="6 8" id="KW-0234">DNA repair</keyword>
<dbReference type="SUPFAM" id="SSF57863">
    <property type="entry name" value="ArfGap/RecO-like zinc finger"/>
    <property type="match status" value="1"/>
</dbReference>
<dbReference type="SUPFAM" id="SSF50249">
    <property type="entry name" value="Nucleic acid-binding proteins"/>
    <property type="match status" value="1"/>
</dbReference>
<comment type="caution">
    <text evidence="10">The sequence shown here is derived from an EMBL/GenBank/DDBJ whole genome shotgun (WGS) entry which is preliminary data.</text>
</comment>
<evidence type="ECO:0000256" key="7">
    <source>
        <dbReference type="ARBA" id="ARBA00033409"/>
    </source>
</evidence>
<name>A0A831R4W4_9GAMM</name>